<reference evidence="1 2" key="1">
    <citation type="submission" date="2020-08" db="EMBL/GenBank/DDBJ databases">
        <title>Genomic Encyclopedia of Type Strains, Phase IV (KMG-IV): sequencing the most valuable type-strain genomes for metagenomic binning, comparative biology and taxonomic classification.</title>
        <authorList>
            <person name="Goeker M."/>
        </authorList>
    </citation>
    <scope>NUCLEOTIDE SEQUENCE [LARGE SCALE GENOMIC DNA]</scope>
    <source>
        <strain evidence="1 2">DSM 103733</strain>
    </source>
</reference>
<accession>A0A841JQI9</accession>
<evidence type="ECO:0000313" key="1">
    <source>
        <dbReference type="EMBL" id="MBB6143633.1"/>
    </source>
</evidence>
<name>A0A841JQI9_9BACT</name>
<evidence type="ECO:0000313" key="2">
    <source>
        <dbReference type="Proteomes" id="UP000538666"/>
    </source>
</evidence>
<dbReference type="OrthoDB" id="122994at2"/>
<dbReference type="AlphaFoldDB" id="A0A841JQI9"/>
<keyword evidence="2" id="KW-1185">Reference proteome</keyword>
<organism evidence="1 2">
    <name type="scientific">Silvibacterium bohemicum</name>
    <dbReference type="NCBI Taxonomy" id="1577686"/>
    <lineage>
        <taxon>Bacteria</taxon>
        <taxon>Pseudomonadati</taxon>
        <taxon>Acidobacteriota</taxon>
        <taxon>Terriglobia</taxon>
        <taxon>Terriglobales</taxon>
        <taxon>Acidobacteriaceae</taxon>
        <taxon>Silvibacterium</taxon>
    </lineage>
</organism>
<dbReference type="Proteomes" id="UP000538666">
    <property type="component" value="Unassembled WGS sequence"/>
</dbReference>
<comment type="caution">
    <text evidence="1">The sequence shown here is derived from an EMBL/GenBank/DDBJ whole genome shotgun (WGS) entry which is preliminary data.</text>
</comment>
<proteinExistence type="predicted"/>
<dbReference type="RefSeq" id="WP_156185852.1">
    <property type="nucleotide sequence ID" value="NZ_JACHEK010000003.1"/>
</dbReference>
<dbReference type="EMBL" id="JACHEK010000003">
    <property type="protein sequence ID" value="MBB6143633.1"/>
    <property type="molecule type" value="Genomic_DNA"/>
</dbReference>
<gene>
    <name evidence="1" type="ORF">HNQ77_001582</name>
</gene>
<sequence>MSKTSLSTAALLGMGMTLGLGYPSAFSQSSAPAQPSAPLKEIHVDRSCKILQEESNALSEIRPADLENDHVICHLESVHTSHHVEASLDDGVMQKSKVTVAEREYLLQNVTSTPVTFVVEHSVPEDWKVDSDPQPVKVVDNTAFFRVNAEPGQIVRLHVGEHHAEPMTDSGGAGH</sequence>
<protein>
    <submittedName>
        <fullName evidence="1">Uncharacterized protein</fullName>
    </submittedName>
</protein>